<evidence type="ECO:0000313" key="3">
    <source>
        <dbReference type="Proteomes" id="UP000250140"/>
    </source>
</evidence>
<reference evidence="2 3" key="1">
    <citation type="journal article" date="2016" name="Nat. Commun.">
        <title>Ectomycorrhizal ecology is imprinted in the genome of the dominant symbiotic fungus Cenococcum geophilum.</title>
        <authorList>
            <consortium name="DOE Joint Genome Institute"/>
            <person name="Peter M."/>
            <person name="Kohler A."/>
            <person name="Ohm R.A."/>
            <person name="Kuo A."/>
            <person name="Krutzmann J."/>
            <person name="Morin E."/>
            <person name="Arend M."/>
            <person name="Barry K.W."/>
            <person name="Binder M."/>
            <person name="Choi C."/>
            <person name="Clum A."/>
            <person name="Copeland A."/>
            <person name="Grisel N."/>
            <person name="Haridas S."/>
            <person name="Kipfer T."/>
            <person name="LaButti K."/>
            <person name="Lindquist E."/>
            <person name="Lipzen A."/>
            <person name="Maire R."/>
            <person name="Meier B."/>
            <person name="Mihaltcheva S."/>
            <person name="Molinier V."/>
            <person name="Murat C."/>
            <person name="Poggeler S."/>
            <person name="Quandt C.A."/>
            <person name="Sperisen C."/>
            <person name="Tritt A."/>
            <person name="Tisserant E."/>
            <person name="Crous P.W."/>
            <person name="Henrissat B."/>
            <person name="Nehls U."/>
            <person name="Egli S."/>
            <person name="Spatafora J.W."/>
            <person name="Grigoriev I.V."/>
            <person name="Martin F.M."/>
        </authorList>
    </citation>
    <scope>NUCLEOTIDE SEQUENCE [LARGE SCALE GENOMIC DNA]</scope>
    <source>
        <strain evidence="2 3">CBS 207.34</strain>
    </source>
</reference>
<organism evidence="2 3">
    <name type="scientific">Glonium stellatum</name>
    <dbReference type="NCBI Taxonomy" id="574774"/>
    <lineage>
        <taxon>Eukaryota</taxon>
        <taxon>Fungi</taxon>
        <taxon>Dikarya</taxon>
        <taxon>Ascomycota</taxon>
        <taxon>Pezizomycotina</taxon>
        <taxon>Dothideomycetes</taxon>
        <taxon>Pleosporomycetidae</taxon>
        <taxon>Gloniales</taxon>
        <taxon>Gloniaceae</taxon>
        <taxon>Glonium</taxon>
    </lineage>
</organism>
<dbReference type="EMBL" id="KV750130">
    <property type="protein sequence ID" value="OCL06111.1"/>
    <property type="molecule type" value="Genomic_DNA"/>
</dbReference>
<feature type="region of interest" description="Disordered" evidence="1">
    <location>
        <begin position="164"/>
        <end position="235"/>
    </location>
</feature>
<dbReference type="AlphaFoldDB" id="A0A8E2EWK6"/>
<gene>
    <name evidence="2" type="ORF">AOQ84DRAFT_441043</name>
</gene>
<sequence length="261" mass="29273">MLSAQLTKRRRDDNDSDSGDERYQKKSRSHSFQDLEQYSPPHTLPLRPSETPPRNFGFPNAMTPAHSDHSSHNSPVPLFDEVHFPDDQTDVDMEDDDLDIICSQPPDSPLAPFLRPARLNAQLFQEPSCGGRIPTPIHGSFYPRLPSRSTSDVSNMDLEDAVVVTTSRKQPERDRRMPSPISEDEVDSTTMTESQLSRLSVRGTEGMEMDETARSAGPTAKRGRARSGAITDKRKFSMGYRDDCDKCKARVPGHYSHFLPG</sequence>
<protein>
    <submittedName>
        <fullName evidence="2">Uncharacterized protein</fullName>
    </submittedName>
</protein>
<dbReference type="OrthoDB" id="2446291at2759"/>
<keyword evidence="3" id="KW-1185">Reference proteome</keyword>
<dbReference type="Proteomes" id="UP000250140">
    <property type="component" value="Unassembled WGS sequence"/>
</dbReference>
<feature type="compositionally biased region" description="Polar residues" evidence="1">
    <location>
        <begin position="188"/>
        <end position="198"/>
    </location>
</feature>
<accession>A0A8E2EWK6</accession>
<name>A0A8E2EWK6_9PEZI</name>
<feature type="region of interest" description="Disordered" evidence="1">
    <location>
        <begin position="1"/>
        <end position="92"/>
    </location>
</feature>
<evidence type="ECO:0000313" key="2">
    <source>
        <dbReference type="EMBL" id="OCL06111.1"/>
    </source>
</evidence>
<evidence type="ECO:0000256" key="1">
    <source>
        <dbReference type="SAM" id="MobiDB-lite"/>
    </source>
</evidence>
<proteinExistence type="predicted"/>